<dbReference type="PATRIC" id="fig|579748.3.peg.2501"/>
<proteinExistence type="predicted"/>
<protein>
    <submittedName>
        <fullName evidence="1">Uncharacterized protein</fullName>
    </submittedName>
</protein>
<organism evidence="1 2">
    <name type="scientific">Vibrio galatheae</name>
    <dbReference type="NCBI Taxonomy" id="579748"/>
    <lineage>
        <taxon>Bacteria</taxon>
        <taxon>Pseudomonadati</taxon>
        <taxon>Pseudomonadota</taxon>
        <taxon>Gammaproteobacteria</taxon>
        <taxon>Vibrionales</taxon>
        <taxon>Vibrionaceae</taxon>
        <taxon>Vibrio</taxon>
    </lineage>
</organism>
<dbReference type="RefSeq" id="WP_045955968.1">
    <property type="nucleotide sequence ID" value="NZ_JXXV01000018.1"/>
</dbReference>
<sequence>MKISTQRKALATIASIVGLQTGTVAAHQDEHIIASSDNRIPASFDLIHSKVIEQQDRFVFQLEVRDHIGSLKPDFTGALAGAQVYSYVWPTSLDSSAIGFDKEKGIVALAVTAHPDFDDTPLYDENGDGNLTNDGDQWHSHWVVLVKDETCAGGLKVRDIPENSSPTVPETWPKLPIYIDSPDFSPEFTTTELRVEVPKSSLTTDKNFNFDSVSAVLKVNANVHAPLLCVTEVHDIASGDLSLPGRVSTK</sequence>
<name>A0A0F4NIJ9_9VIBR</name>
<reference evidence="1 2" key="1">
    <citation type="journal article" date="2015" name="BMC Genomics">
        <title>Genome mining reveals unlocked bioactive potential of marine Gram-negative bacteria.</title>
        <authorList>
            <person name="Machado H."/>
            <person name="Sonnenschein E.C."/>
            <person name="Melchiorsen J."/>
            <person name="Gram L."/>
        </authorList>
    </citation>
    <scope>NUCLEOTIDE SEQUENCE [LARGE SCALE GENOMIC DNA]</scope>
    <source>
        <strain evidence="1 2">S2757</strain>
    </source>
</reference>
<accession>A0A0F4NIJ9</accession>
<dbReference type="OrthoDB" id="572089at2"/>
<evidence type="ECO:0000313" key="1">
    <source>
        <dbReference type="EMBL" id="KJY82940.1"/>
    </source>
</evidence>
<gene>
    <name evidence="1" type="ORF">TW81_12120</name>
</gene>
<dbReference type="AlphaFoldDB" id="A0A0F4NIJ9"/>
<keyword evidence="2" id="KW-1185">Reference proteome</keyword>
<dbReference type="STRING" id="579748.TW81_12120"/>
<comment type="caution">
    <text evidence="1">The sequence shown here is derived from an EMBL/GenBank/DDBJ whole genome shotgun (WGS) entry which is preliminary data.</text>
</comment>
<dbReference type="EMBL" id="JXXV01000018">
    <property type="protein sequence ID" value="KJY82940.1"/>
    <property type="molecule type" value="Genomic_DNA"/>
</dbReference>
<dbReference type="Proteomes" id="UP000033673">
    <property type="component" value="Unassembled WGS sequence"/>
</dbReference>
<evidence type="ECO:0000313" key="2">
    <source>
        <dbReference type="Proteomes" id="UP000033673"/>
    </source>
</evidence>